<sequence>MVVMENPIEEFPPMYGQLLDSEDEGGCEEEDEMEMNLDLLEGRMRMMTRMPSSLLPSYRDQAAPSVTGLSLLQHRTKSTFVRCASGPQPD</sequence>
<name>A0ABV0TGT6_9TELE</name>
<evidence type="ECO:0000313" key="1">
    <source>
        <dbReference type="EMBL" id="MEQ2231671.1"/>
    </source>
</evidence>
<comment type="caution">
    <text evidence="1">The sequence shown here is derived from an EMBL/GenBank/DDBJ whole genome shotgun (WGS) entry which is preliminary data.</text>
</comment>
<proteinExistence type="predicted"/>
<evidence type="ECO:0000313" key="2">
    <source>
        <dbReference type="Proteomes" id="UP001482620"/>
    </source>
</evidence>
<reference evidence="1 2" key="1">
    <citation type="submission" date="2021-06" db="EMBL/GenBank/DDBJ databases">
        <authorList>
            <person name="Palmer J.M."/>
        </authorList>
    </citation>
    <scope>NUCLEOTIDE SEQUENCE [LARGE SCALE GENOMIC DNA]</scope>
    <source>
        <strain evidence="2">if_2019</strain>
        <tissue evidence="1">Muscle</tissue>
    </source>
</reference>
<gene>
    <name evidence="1" type="ORF">ILYODFUR_003033</name>
</gene>
<dbReference type="Proteomes" id="UP001482620">
    <property type="component" value="Unassembled WGS sequence"/>
</dbReference>
<protein>
    <submittedName>
        <fullName evidence="1">Uncharacterized protein</fullName>
    </submittedName>
</protein>
<keyword evidence="2" id="KW-1185">Reference proteome</keyword>
<dbReference type="EMBL" id="JAHRIQ010034906">
    <property type="protein sequence ID" value="MEQ2231671.1"/>
    <property type="molecule type" value="Genomic_DNA"/>
</dbReference>
<organism evidence="1 2">
    <name type="scientific">Ilyodon furcidens</name>
    <name type="common">goldbreast splitfin</name>
    <dbReference type="NCBI Taxonomy" id="33524"/>
    <lineage>
        <taxon>Eukaryota</taxon>
        <taxon>Metazoa</taxon>
        <taxon>Chordata</taxon>
        <taxon>Craniata</taxon>
        <taxon>Vertebrata</taxon>
        <taxon>Euteleostomi</taxon>
        <taxon>Actinopterygii</taxon>
        <taxon>Neopterygii</taxon>
        <taxon>Teleostei</taxon>
        <taxon>Neoteleostei</taxon>
        <taxon>Acanthomorphata</taxon>
        <taxon>Ovalentaria</taxon>
        <taxon>Atherinomorphae</taxon>
        <taxon>Cyprinodontiformes</taxon>
        <taxon>Goodeidae</taxon>
        <taxon>Ilyodon</taxon>
    </lineage>
</organism>
<accession>A0ABV0TGT6</accession>